<sequence length="228" mass="25581">MKGALLLLSLILASCASKQWSASHPYYRESPSAQEEIAVLGLHHAVVITRDKWFAKHLQIPRDSVYLLLGKQLEEAFIKELQSTRYPSLYIWPDSAYAKLPEETQKLDEKIYIKGRFPAQGVSLQSPEGKTPKHLILIHECTLGLDLKKDYFFDYTLINNEEETKRTSEALTIILSYTLWDNVKQRALYSAVAEVPLAIPHGIQPGDVSKVSIFAADSLVAGIDGGIR</sequence>
<accession>A0A2M9A4Q7</accession>
<protein>
    <submittedName>
        <fullName evidence="1">Uncharacterized protein</fullName>
    </submittedName>
</protein>
<dbReference type="RefSeq" id="WP_100424707.1">
    <property type="nucleotide sequence ID" value="NZ_JAXFBG010000115.1"/>
</dbReference>
<dbReference type="EMBL" id="PGEX01000001">
    <property type="protein sequence ID" value="PJJ40638.1"/>
    <property type="molecule type" value="Genomic_DNA"/>
</dbReference>
<keyword evidence="2" id="KW-1185">Reference proteome</keyword>
<name>A0A2M9A4Q7_9BACT</name>
<dbReference type="PROSITE" id="PS51257">
    <property type="entry name" value="PROKAR_LIPOPROTEIN"/>
    <property type="match status" value="1"/>
</dbReference>
<evidence type="ECO:0000313" key="1">
    <source>
        <dbReference type="EMBL" id="PJJ40638.1"/>
    </source>
</evidence>
<proteinExistence type="predicted"/>
<gene>
    <name evidence="1" type="ORF">BGX16_0571</name>
</gene>
<organism evidence="1 2">
    <name type="scientific">Hallerella succinigenes</name>
    <dbReference type="NCBI Taxonomy" id="1896222"/>
    <lineage>
        <taxon>Bacteria</taxon>
        <taxon>Pseudomonadati</taxon>
        <taxon>Fibrobacterota</taxon>
        <taxon>Fibrobacteria</taxon>
        <taxon>Fibrobacterales</taxon>
        <taxon>Fibrobacteraceae</taxon>
        <taxon>Hallerella</taxon>
    </lineage>
</organism>
<dbReference type="AlphaFoldDB" id="A0A2M9A4Q7"/>
<comment type="caution">
    <text evidence="1">The sequence shown here is derived from an EMBL/GenBank/DDBJ whole genome shotgun (WGS) entry which is preliminary data.</text>
</comment>
<dbReference type="Proteomes" id="UP000231134">
    <property type="component" value="Unassembled WGS sequence"/>
</dbReference>
<reference evidence="1 2" key="1">
    <citation type="submission" date="2017-11" db="EMBL/GenBank/DDBJ databases">
        <title>Animal gut microbial communities from fecal samples from Wisconsin, USA.</title>
        <authorList>
            <person name="Neumann A."/>
        </authorList>
    </citation>
    <scope>NUCLEOTIDE SEQUENCE [LARGE SCALE GENOMIC DNA]</scope>
    <source>
        <strain evidence="1 2">UWS3</strain>
    </source>
</reference>
<evidence type="ECO:0000313" key="2">
    <source>
        <dbReference type="Proteomes" id="UP000231134"/>
    </source>
</evidence>
<dbReference type="OrthoDB" id="9809868at2"/>